<dbReference type="SMART" id="SM00382">
    <property type="entry name" value="AAA"/>
    <property type="match status" value="2"/>
</dbReference>
<dbReference type="GO" id="GO:0005524">
    <property type="term" value="F:ATP binding"/>
    <property type="evidence" value="ECO:0007669"/>
    <property type="project" value="UniProtKB-KW"/>
</dbReference>
<evidence type="ECO:0000313" key="5">
    <source>
        <dbReference type="EMBL" id="MBP3952912.1"/>
    </source>
</evidence>
<organism evidence="5 6">
    <name type="scientific">Halalkalibacter suaedae</name>
    <dbReference type="NCBI Taxonomy" id="2822140"/>
    <lineage>
        <taxon>Bacteria</taxon>
        <taxon>Bacillati</taxon>
        <taxon>Bacillota</taxon>
        <taxon>Bacilli</taxon>
        <taxon>Bacillales</taxon>
        <taxon>Bacillaceae</taxon>
        <taxon>Halalkalibacter</taxon>
    </lineage>
</organism>
<dbReference type="RefSeq" id="WP_210598762.1">
    <property type="nucleotide sequence ID" value="NZ_JAGKSQ010000008.1"/>
</dbReference>
<comment type="similarity">
    <text evidence="1">Belongs to the CbxX/CfxQ family.</text>
</comment>
<dbReference type="FunFam" id="3.40.50.300:FF:000216">
    <property type="entry name" value="Type VII secretion ATPase EccA"/>
    <property type="match status" value="2"/>
</dbReference>
<keyword evidence="6" id="KW-1185">Reference proteome</keyword>
<proteinExistence type="inferred from homology"/>
<evidence type="ECO:0000256" key="1">
    <source>
        <dbReference type="ARBA" id="ARBA00010378"/>
    </source>
</evidence>
<evidence type="ECO:0000259" key="4">
    <source>
        <dbReference type="SMART" id="SM00382"/>
    </source>
</evidence>
<keyword evidence="2" id="KW-0547">Nucleotide-binding</keyword>
<evidence type="ECO:0000313" key="6">
    <source>
        <dbReference type="Proteomes" id="UP000678228"/>
    </source>
</evidence>
<dbReference type="InterPro" id="IPR003593">
    <property type="entry name" value="AAA+_ATPase"/>
</dbReference>
<protein>
    <submittedName>
        <fullName evidence="5">AAA family ATPase</fullName>
    </submittedName>
</protein>
<dbReference type="EMBL" id="JAGKSQ010000008">
    <property type="protein sequence ID" value="MBP3952912.1"/>
    <property type="molecule type" value="Genomic_DNA"/>
</dbReference>
<evidence type="ECO:0000256" key="3">
    <source>
        <dbReference type="ARBA" id="ARBA00022840"/>
    </source>
</evidence>
<comment type="caution">
    <text evidence="5">The sequence shown here is derived from an EMBL/GenBank/DDBJ whole genome shotgun (WGS) entry which is preliminary data.</text>
</comment>
<accession>A0A940WY63</accession>
<dbReference type="Proteomes" id="UP000678228">
    <property type="component" value="Unassembled WGS sequence"/>
</dbReference>
<sequence length="763" mass="86466">MLQEQITAAEVLDWIEGIESGKFPLREARAWEYLKVAEKKPDFPRQDLSILLAWLAKARFERMGYFDQFISVWVERALELDSTNWRIKELKAEQLIDKLKQLPLPAKFAPIRETDNGATKKETTSSYLAIAERFFPYYEQIHALWNGIAESDLVREQEDAYQALSYLKELNLLFDELVKVTPEYVKSVSGVYHSAKLFAELTKIIRRIEQINSQWSDLFVNQATQNSESAIDELDKMIGLDDVKVRIKQLYQFLHYQQERARHGFQAKDGISLHMILTGNPGTGKTHLARLIAKIYYELGLLKRNEVFEMDRSQLVGAYVGQTEELTMKAIERASGGVLFIDEAYSLKREAFASNDYGQTVIDTLVSAMTGPKAHSFAVILAGYPEEMRTFLRANPGLRSRFPDHNQVHIDDYSIDELLDISEKIAIENDYLLTSDGKKELAKQIEIAKVDQSFGNARTAKSIILEAIFQKGAHLSLSDAEADDFVLLKGADFQVSDHTKDLKPAIDSLNELVGLNKVKQELLSLTSFVHIQKLRREQNLNVLPLELHSVFTGNPGTGKTTVAKLYAQALNELGFLKRGHLIVASRADLVAGYVGQTAEKTREKIKDALGGVLFIDEAYALLNETQGDFGKEAINTIVQEMTEHEENLVVIFAGYENEMNQLLQSNPGLRSRFKKFIHFEDYNVDELCEIVLQRADHAGYLLTAEAKDSLRRSLSEGVSSGNARYAVDLFNQMVQAQSIRLSTYEEMTKEQLMTITDEDLRST</sequence>
<dbReference type="SUPFAM" id="SSF52540">
    <property type="entry name" value="P-loop containing nucleoside triphosphate hydrolases"/>
    <property type="match status" value="2"/>
</dbReference>
<name>A0A940WY63_9BACI</name>
<evidence type="ECO:0000256" key="2">
    <source>
        <dbReference type="ARBA" id="ARBA00022741"/>
    </source>
</evidence>
<dbReference type="InterPro" id="IPR027417">
    <property type="entry name" value="P-loop_NTPase"/>
</dbReference>
<dbReference type="PRINTS" id="PR00819">
    <property type="entry name" value="CBXCFQXSUPER"/>
</dbReference>
<keyword evidence="3" id="KW-0067">ATP-binding</keyword>
<feature type="domain" description="AAA+ ATPase" evidence="4">
    <location>
        <begin position="271"/>
        <end position="412"/>
    </location>
</feature>
<dbReference type="InterPro" id="IPR000641">
    <property type="entry name" value="CbxX/CfxQ"/>
</dbReference>
<dbReference type="InterPro" id="IPR050773">
    <property type="entry name" value="CbxX/CfxQ_RuBisCO_ESX"/>
</dbReference>
<dbReference type="PANTHER" id="PTHR43392:SF2">
    <property type="entry name" value="AAA-TYPE ATPASE FAMILY PROTEIN _ ANKYRIN REPEAT FAMILY PROTEIN"/>
    <property type="match status" value="1"/>
</dbReference>
<dbReference type="Pfam" id="PF17866">
    <property type="entry name" value="AAA_lid_6"/>
    <property type="match status" value="2"/>
</dbReference>
<dbReference type="Pfam" id="PF00004">
    <property type="entry name" value="AAA"/>
    <property type="match status" value="2"/>
</dbReference>
<dbReference type="Gene3D" id="1.10.8.60">
    <property type="match status" value="1"/>
</dbReference>
<dbReference type="CDD" id="cd00009">
    <property type="entry name" value="AAA"/>
    <property type="match status" value="2"/>
</dbReference>
<dbReference type="AlphaFoldDB" id="A0A940WY63"/>
<dbReference type="GO" id="GO:0016887">
    <property type="term" value="F:ATP hydrolysis activity"/>
    <property type="evidence" value="ECO:0007669"/>
    <property type="project" value="InterPro"/>
</dbReference>
<dbReference type="InterPro" id="IPR041627">
    <property type="entry name" value="AAA_lid_6"/>
</dbReference>
<dbReference type="PANTHER" id="PTHR43392">
    <property type="entry name" value="AAA-TYPE ATPASE FAMILY PROTEIN / ANKYRIN REPEAT FAMILY PROTEIN"/>
    <property type="match status" value="1"/>
</dbReference>
<gene>
    <name evidence="5" type="ORF">J7W16_17455</name>
</gene>
<dbReference type="InterPro" id="IPR003959">
    <property type="entry name" value="ATPase_AAA_core"/>
</dbReference>
<dbReference type="Gene3D" id="3.40.50.300">
    <property type="entry name" value="P-loop containing nucleotide triphosphate hydrolases"/>
    <property type="match status" value="2"/>
</dbReference>
<reference evidence="5" key="1">
    <citation type="submission" date="2021-03" db="EMBL/GenBank/DDBJ databases">
        <title>Bacillus suaedae sp. nov., isolated from Suaeda aralocaspica.</title>
        <authorList>
            <person name="Lei R.F.R."/>
        </authorList>
    </citation>
    <scope>NUCLEOTIDE SEQUENCE</scope>
    <source>
        <strain evidence="5">YZJH907-2</strain>
    </source>
</reference>
<feature type="domain" description="AAA+ ATPase" evidence="4">
    <location>
        <begin position="545"/>
        <end position="681"/>
    </location>
</feature>